<protein>
    <submittedName>
        <fullName evidence="1">Uncharacterized protein</fullName>
    </submittedName>
</protein>
<gene>
    <name evidence="1" type="ORF">METZ01_LOCUS249264</name>
</gene>
<proteinExistence type="predicted"/>
<evidence type="ECO:0000313" key="1">
    <source>
        <dbReference type="EMBL" id="SVB96410.1"/>
    </source>
</evidence>
<feature type="non-terminal residue" evidence="1">
    <location>
        <position position="95"/>
    </location>
</feature>
<sequence>MPKTLFLLSLLFYVNLAIASWQEVAKEGTQAHLNGDYDQVKLIEQRLLDNADFPIGHIFALNTIITHLTWDDTDTQYDDAILSHTSEVLNWCEPR</sequence>
<dbReference type="EMBL" id="UINC01066078">
    <property type="protein sequence ID" value="SVB96410.1"/>
    <property type="molecule type" value="Genomic_DNA"/>
</dbReference>
<organism evidence="1">
    <name type="scientific">marine metagenome</name>
    <dbReference type="NCBI Taxonomy" id="408172"/>
    <lineage>
        <taxon>unclassified sequences</taxon>
        <taxon>metagenomes</taxon>
        <taxon>ecological metagenomes</taxon>
    </lineage>
</organism>
<reference evidence="1" key="1">
    <citation type="submission" date="2018-05" db="EMBL/GenBank/DDBJ databases">
        <authorList>
            <person name="Lanie J.A."/>
            <person name="Ng W.-L."/>
            <person name="Kazmierczak K.M."/>
            <person name="Andrzejewski T.M."/>
            <person name="Davidsen T.M."/>
            <person name="Wayne K.J."/>
            <person name="Tettelin H."/>
            <person name="Glass J.I."/>
            <person name="Rusch D."/>
            <person name="Podicherti R."/>
            <person name="Tsui H.-C.T."/>
            <person name="Winkler M.E."/>
        </authorList>
    </citation>
    <scope>NUCLEOTIDE SEQUENCE</scope>
</reference>
<name>A0A382I9U7_9ZZZZ</name>
<dbReference type="AlphaFoldDB" id="A0A382I9U7"/>
<accession>A0A382I9U7</accession>